<organism evidence="11 12">
    <name type="scientific">Calicophoron daubneyi</name>
    <name type="common">Rumen fluke</name>
    <name type="synonym">Paramphistomum daubneyi</name>
    <dbReference type="NCBI Taxonomy" id="300641"/>
    <lineage>
        <taxon>Eukaryota</taxon>
        <taxon>Metazoa</taxon>
        <taxon>Spiralia</taxon>
        <taxon>Lophotrochozoa</taxon>
        <taxon>Platyhelminthes</taxon>
        <taxon>Trematoda</taxon>
        <taxon>Digenea</taxon>
        <taxon>Plagiorchiida</taxon>
        <taxon>Pronocephalata</taxon>
        <taxon>Paramphistomoidea</taxon>
        <taxon>Paramphistomidae</taxon>
        <taxon>Calicophoron</taxon>
    </lineage>
</organism>
<evidence type="ECO:0000256" key="2">
    <source>
        <dbReference type="ARBA" id="ARBA00022801"/>
    </source>
</evidence>
<feature type="active site" description="Tele-AMP-histidine intermediate" evidence="7">
    <location>
        <position position="105"/>
    </location>
</feature>
<dbReference type="SUPFAM" id="SSF54197">
    <property type="entry name" value="HIT-like"/>
    <property type="match status" value="1"/>
</dbReference>
<comment type="similarity">
    <text evidence="4">Belongs to the HINT family.</text>
</comment>
<dbReference type="GO" id="GO:0000166">
    <property type="term" value="F:nucleotide binding"/>
    <property type="evidence" value="ECO:0007669"/>
    <property type="project" value="UniProtKB-KW"/>
</dbReference>
<gene>
    <name evidence="11" type="ORF">CDAUBV1_LOCUS12788</name>
</gene>
<dbReference type="Proteomes" id="UP001497525">
    <property type="component" value="Unassembled WGS sequence"/>
</dbReference>
<dbReference type="PANTHER" id="PTHR12486:SF5">
    <property type="entry name" value="ADENOSINE 5'-MONOPHOSPHORAMIDASE HINT3"/>
    <property type="match status" value="1"/>
</dbReference>
<evidence type="ECO:0000256" key="1">
    <source>
        <dbReference type="ARBA" id="ARBA00022741"/>
    </source>
</evidence>
<evidence type="ECO:0000259" key="10">
    <source>
        <dbReference type="PROSITE" id="PS51084"/>
    </source>
</evidence>
<dbReference type="InterPro" id="IPR011146">
    <property type="entry name" value="HIT-like"/>
</dbReference>
<keyword evidence="1" id="KW-0547">Nucleotide-binding</keyword>
<evidence type="ECO:0000256" key="4">
    <source>
        <dbReference type="ARBA" id="ARBA00025764"/>
    </source>
</evidence>
<accession>A0AAV2TTA4</accession>
<feature type="domain" description="HIT" evidence="10">
    <location>
        <begin position="11"/>
        <end position="118"/>
    </location>
</feature>
<evidence type="ECO:0000256" key="7">
    <source>
        <dbReference type="PIRSR" id="PIRSR601310-1"/>
    </source>
</evidence>
<dbReference type="InterPro" id="IPR001310">
    <property type="entry name" value="Histidine_triad_HIT"/>
</dbReference>
<keyword evidence="2" id="KW-0378">Hydrolase</keyword>
<evidence type="ECO:0000313" key="12">
    <source>
        <dbReference type="Proteomes" id="UP001497525"/>
    </source>
</evidence>
<proteinExistence type="inferred from homology"/>
<comment type="caution">
    <text evidence="11">The sequence shown here is derived from an EMBL/GenBank/DDBJ whole genome shotgun (WGS) entry which is preliminary data.</text>
</comment>
<comment type="catalytic activity">
    <reaction evidence="3">
        <text>adenosine 5'-phosphoramidate + H2O = NH4(+) + AMP</text>
        <dbReference type="Rhea" id="RHEA:67916"/>
        <dbReference type="ChEBI" id="CHEBI:15377"/>
        <dbReference type="ChEBI" id="CHEBI:28938"/>
        <dbReference type="ChEBI" id="CHEBI:57890"/>
        <dbReference type="ChEBI" id="CHEBI:456215"/>
    </reaction>
</comment>
<evidence type="ECO:0000313" key="11">
    <source>
        <dbReference type="EMBL" id="CAL5138178.1"/>
    </source>
</evidence>
<evidence type="ECO:0000256" key="6">
    <source>
        <dbReference type="ARBA" id="ARBA00042361"/>
    </source>
</evidence>
<dbReference type="GO" id="GO:0016787">
    <property type="term" value="F:hydrolase activity"/>
    <property type="evidence" value="ECO:0007669"/>
    <property type="project" value="UniProtKB-KW"/>
</dbReference>
<dbReference type="Gene3D" id="3.30.428.10">
    <property type="entry name" value="HIT-like"/>
    <property type="match status" value="1"/>
</dbReference>
<dbReference type="PROSITE" id="PS51084">
    <property type="entry name" value="HIT_2"/>
    <property type="match status" value="1"/>
</dbReference>
<feature type="short sequence motif" description="Histidine triad motif" evidence="8 9">
    <location>
        <begin position="103"/>
        <end position="107"/>
    </location>
</feature>
<dbReference type="AlphaFoldDB" id="A0AAV2TTA4"/>
<evidence type="ECO:0000256" key="8">
    <source>
        <dbReference type="PIRSR" id="PIRSR601310-3"/>
    </source>
</evidence>
<evidence type="ECO:0000256" key="9">
    <source>
        <dbReference type="PROSITE-ProRule" id="PRU00464"/>
    </source>
</evidence>
<evidence type="ECO:0000256" key="5">
    <source>
        <dbReference type="ARBA" id="ARBA00039802"/>
    </source>
</evidence>
<evidence type="ECO:0000256" key="3">
    <source>
        <dbReference type="ARBA" id="ARBA00024472"/>
    </source>
</evidence>
<dbReference type="PRINTS" id="PR00332">
    <property type="entry name" value="HISTRIAD"/>
</dbReference>
<name>A0AAV2TTA4_CALDB</name>
<dbReference type="PANTHER" id="PTHR12486">
    <property type="entry name" value="APRATAXIN-RELATED"/>
    <property type="match status" value="1"/>
</dbReference>
<dbReference type="EMBL" id="CAXLJL010000478">
    <property type="protein sequence ID" value="CAL5138178.1"/>
    <property type="molecule type" value="Genomic_DNA"/>
</dbReference>
<sequence>MTERRCRTTCAFCRIASRNDSSVHIELEKEAVMLFKDIRPKAKYHYQCIPKRHIKNINHLTSLDVNLLTDMKACAVEFLSQENQSPDDFRFGFHRPPFNSVQHLHMHILGPEHSVNQWNPMFNPFWKVFIPFDTVIARVETENRS</sequence>
<reference evidence="11" key="1">
    <citation type="submission" date="2024-06" db="EMBL/GenBank/DDBJ databases">
        <authorList>
            <person name="Liu X."/>
            <person name="Lenzi L."/>
            <person name="Haldenby T S."/>
            <person name="Uol C."/>
        </authorList>
    </citation>
    <scope>NUCLEOTIDE SEQUENCE</scope>
</reference>
<dbReference type="Pfam" id="PF11969">
    <property type="entry name" value="DcpS_C"/>
    <property type="match status" value="1"/>
</dbReference>
<dbReference type="InterPro" id="IPR036265">
    <property type="entry name" value="HIT-like_sf"/>
</dbReference>
<protein>
    <recommendedName>
        <fullName evidence="5">Adenosine 5'-monophosphoramidase HINT3</fullName>
    </recommendedName>
    <alternativeName>
        <fullName evidence="6">Histidine triad nucleotide-binding protein 3</fullName>
    </alternativeName>
</protein>